<dbReference type="EMBL" id="MNQU01000115">
    <property type="protein sequence ID" value="OKZ37452.1"/>
    <property type="molecule type" value="Genomic_DNA"/>
</dbReference>
<accession>A0A1Q6IBD8</accession>
<evidence type="ECO:0000313" key="2">
    <source>
        <dbReference type="Proteomes" id="UP000186549"/>
    </source>
</evidence>
<comment type="caution">
    <text evidence="1">The sequence shown here is derived from an EMBL/GenBank/DDBJ whole genome shotgun (WGS) entry which is preliminary data.</text>
</comment>
<sequence>MTRNSASRETIDVLINNAKSTMSYSEQLLQNAELIKSKFSEHHITHYLQLLFELLSGSLSAIYEVCSDIKNMLSTENVYTKRFHMQMINLSQYELSVYLVGRDKGGVISELITYLNKSHQDSKELEDILQQVKLLGEQCDIRLRNVTAHYDNPNTMYTMLTTLNDEDVYAKRVGNQLLIHDKILKYISSVLQIITEKLSPDKKNCTYKKSVEELTLVDILNDRVAEAFHNKGELDIIITEQMANAWVNIESHKKIFSICENAIGYLKDKQFDYSRLTEIRTLEELRWEVSFMHYDLVCSMDTYLKASSNAERSISFMRTYRIETSALSHLYGYNEKYKVKSIWNKIKSVPEFKYIPLSTEIEDELKALTVGFNSTKRNLYTHYRDGAKLNISERWRCANEMNHPKELMQMLRLVTLCKKINQFLVLLISSMSSIEKQKKDEMLNPIRKIKELAYKNNQQDIVDISDKFLSKFSLFDKKS</sequence>
<organism evidence="1 2">
    <name type="scientific">Bacteroides uniformis</name>
    <dbReference type="NCBI Taxonomy" id="820"/>
    <lineage>
        <taxon>Bacteria</taxon>
        <taxon>Pseudomonadati</taxon>
        <taxon>Bacteroidota</taxon>
        <taxon>Bacteroidia</taxon>
        <taxon>Bacteroidales</taxon>
        <taxon>Bacteroidaceae</taxon>
        <taxon>Bacteroides</taxon>
    </lineage>
</organism>
<dbReference type="Proteomes" id="UP000186549">
    <property type="component" value="Unassembled WGS sequence"/>
</dbReference>
<name>A0A1Q6IBD8_BACUN</name>
<gene>
    <name evidence="1" type="ORF">BHV79_04810</name>
</gene>
<evidence type="ECO:0000313" key="1">
    <source>
        <dbReference type="EMBL" id="OKZ37452.1"/>
    </source>
</evidence>
<reference evidence="1 2" key="1">
    <citation type="journal article" date="2016" name="Nat. Biotechnol.">
        <title>Measurement of bacterial replication rates in microbial communities.</title>
        <authorList>
            <person name="Brown C.T."/>
            <person name="Olm M.R."/>
            <person name="Thomas B.C."/>
            <person name="Banfield J.F."/>
        </authorList>
    </citation>
    <scope>NUCLEOTIDE SEQUENCE [LARGE SCALE GENOMIC DNA]</scope>
    <source>
        <strain evidence="1">45_41</strain>
    </source>
</reference>
<protein>
    <submittedName>
        <fullName evidence="1">Uncharacterized protein</fullName>
    </submittedName>
</protein>
<dbReference type="AlphaFoldDB" id="A0A1Q6IBD8"/>
<proteinExistence type="predicted"/>